<proteinExistence type="predicted"/>
<dbReference type="Proteomes" id="UP000183287">
    <property type="component" value="Unassembled WGS sequence"/>
</dbReference>
<gene>
    <name evidence="2" type="ORF">SAMN05421863_101666</name>
</gene>
<sequence length="110" mass="12112">MPRTHGNAPMGERAHGVKDWHATGRTHVIGALIKGMLLTVGLFTANISADIFHAWVTQDLLPKLLPACVIVMDKATFHKRQDIQTAIAHAGHTLEYLPPYSPDLNDIEPK</sequence>
<dbReference type="InterPro" id="IPR036397">
    <property type="entry name" value="RNaseH_sf"/>
</dbReference>
<dbReference type="OrthoDB" id="9772604at2"/>
<dbReference type="GO" id="GO:0003676">
    <property type="term" value="F:nucleic acid binding"/>
    <property type="evidence" value="ECO:0007669"/>
    <property type="project" value="InterPro"/>
</dbReference>
<dbReference type="PANTHER" id="PTHR46564:SF1">
    <property type="entry name" value="TRANSPOSASE"/>
    <property type="match status" value="1"/>
</dbReference>
<dbReference type="AlphaFoldDB" id="A0A1I4NV37"/>
<dbReference type="RefSeq" id="WP_074905149.1">
    <property type="nucleotide sequence ID" value="NZ_FOUB01000016.1"/>
</dbReference>
<keyword evidence="2" id="KW-0255">Endonuclease</keyword>
<dbReference type="EMBL" id="FOUB01000016">
    <property type="protein sequence ID" value="SFM19266.1"/>
    <property type="molecule type" value="Genomic_DNA"/>
</dbReference>
<keyword evidence="2" id="KW-0378">Hydrolase</keyword>
<dbReference type="Gene3D" id="3.30.420.10">
    <property type="entry name" value="Ribonuclease H-like superfamily/Ribonuclease H"/>
    <property type="match status" value="1"/>
</dbReference>
<protein>
    <submittedName>
        <fullName evidence="2">DDE superfamily endonuclease</fullName>
    </submittedName>
</protein>
<evidence type="ECO:0000313" key="3">
    <source>
        <dbReference type="Proteomes" id="UP000183287"/>
    </source>
</evidence>
<dbReference type="GO" id="GO:0004519">
    <property type="term" value="F:endonuclease activity"/>
    <property type="evidence" value="ECO:0007669"/>
    <property type="project" value="UniProtKB-KW"/>
</dbReference>
<feature type="domain" description="Tc1-like transposase DDE" evidence="1">
    <location>
        <begin position="3"/>
        <end position="108"/>
    </location>
</feature>
<evidence type="ECO:0000259" key="1">
    <source>
        <dbReference type="Pfam" id="PF13358"/>
    </source>
</evidence>
<reference evidence="3" key="1">
    <citation type="submission" date="2016-10" db="EMBL/GenBank/DDBJ databases">
        <authorList>
            <person name="Varghese N."/>
            <person name="Submissions S."/>
        </authorList>
    </citation>
    <scope>NUCLEOTIDE SEQUENCE [LARGE SCALE GENOMIC DNA]</scope>
    <source>
        <strain evidence="3">Nm44</strain>
    </source>
</reference>
<keyword evidence="3" id="KW-1185">Reference proteome</keyword>
<evidence type="ECO:0000313" key="2">
    <source>
        <dbReference type="EMBL" id="SFM19266.1"/>
    </source>
</evidence>
<dbReference type="Pfam" id="PF13358">
    <property type="entry name" value="DDE_3"/>
    <property type="match status" value="1"/>
</dbReference>
<dbReference type="InterPro" id="IPR038717">
    <property type="entry name" value="Tc1-like_DDE_dom"/>
</dbReference>
<organism evidence="2 3">
    <name type="scientific">Nitrosomonas communis</name>
    <dbReference type="NCBI Taxonomy" id="44574"/>
    <lineage>
        <taxon>Bacteria</taxon>
        <taxon>Pseudomonadati</taxon>
        <taxon>Pseudomonadota</taxon>
        <taxon>Betaproteobacteria</taxon>
        <taxon>Nitrosomonadales</taxon>
        <taxon>Nitrosomonadaceae</taxon>
        <taxon>Nitrosomonas</taxon>
    </lineage>
</organism>
<name>A0A1I4NV37_9PROT</name>
<accession>A0A1I4NV37</accession>
<keyword evidence="2" id="KW-0540">Nuclease</keyword>
<dbReference type="PANTHER" id="PTHR46564">
    <property type="entry name" value="TRANSPOSASE"/>
    <property type="match status" value="1"/>
</dbReference>